<keyword evidence="8" id="KW-1185">Reference proteome</keyword>
<dbReference type="PANTHER" id="PTHR11552">
    <property type="entry name" value="GLUCOSE-METHANOL-CHOLINE GMC OXIDOREDUCTASE"/>
    <property type="match status" value="1"/>
</dbReference>
<evidence type="ECO:0000256" key="4">
    <source>
        <dbReference type="ARBA" id="ARBA00022827"/>
    </source>
</evidence>
<dbReference type="AlphaFoldDB" id="A0A7R9MA88"/>
<name>A0A7R9MA88_9ACAR</name>
<dbReference type="EMBL" id="CAJPVJ010009365">
    <property type="protein sequence ID" value="CAG2172546.1"/>
    <property type="molecule type" value="Genomic_DNA"/>
</dbReference>
<keyword evidence="3" id="KW-0285">Flavoprotein</keyword>
<dbReference type="SUPFAM" id="SSF51905">
    <property type="entry name" value="FAD/NAD(P)-binding domain"/>
    <property type="match status" value="2"/>
</dbReference>
<evidence type="ECO:0000256" key="3">
    <source>
        <dbReference type="ARBA" id="ARBA00022630"/>
    </source>
</evidence>
<evidence type="ECO:0000313" key="7">
    <source>
        <dbReference type="EMBL" id="CAD7655359.1"/>
    </source>
</evidence>
<evidence type="ECO:0000259" key="5">
    <source>
        <dbReference type="Pfam" id="PF00732"/>
    </source>
</evidence>
<dbReference type="GO" id="GO:0016614">
    <property type="term" value="F:oxidoreductase activity, acting on CH-OH group of donors"/>
    <property type="evidence" value="ECO:0007669"/>
    <property type="project" value="InterPro"/>
</dbReference>
<dbReference type="Proteomes" id="UP000728032">
    <property type="component" value="Unassembled WGS sequence"/>
</dbReference>
<comment type="cofactor">
    <cofactor evidence="1">
        <name>FAD</name>
        <dbReference type="ChEBI" id="CHEBI:57692"/>
    </cofactor>
</comment>
<evidence type="ECO:0000256" key="2">
    <source>
        <dbReference type="ARBA" id="ARBA00010790"/>
    </source>
</evidence>
<feature type="non-terminal residue" evidence="7">
    <location>
        <position position="1"/>
    </location>
</feature>
<protein>
    <recommendedName>
        <fullName evidence="9">Glucose-methanol-choline oxidoreductase N-terminal domain-containing protein</fullName>
    </recommendedName>
</protein>
<dbReference type="PANTHER" id="PTHR11552:SF147">
    <property type="entry name" value="CHOLINE DEHYDROGENASE, MITOCHONDRIAL"/>
    <property type="match status" value="1"/>
</dbReference>
<keyword evidence="4" id="KW-0274">FAD</keyword>
<evidence type="ECO:0000313" key="8">
    <source>
        <dbReference type="Proteomes" id="UP000728032"/>
    </source>
</evidence>
<feature type="domain" description="Glucose-methanol-choline oxidoreductase C-terminal" evidence="6">
    <location>
        <begin position="1"/>
        <end position="47"/>
    </location>
</feature>
<dbReference type="OrthoDB" id="269227at2759"/>
<dbReference type="InterPro" id="IPR007867">
    <property type="entry name" value="GMC_OxRtase_C"/>
</dbReference>
<evidence type="ECO:0000256" key="1">
    <source>
        <dbReference type="ARBA" id="ARBA00001974"/>
    </source>
</evidence>
<proteinExistence type="inferred from homology"/>
<dbReference type="Gene3D" id="3.30.560.10">
    <property type="entry name" value="Glucose Oxidase, domain 3"/>
    <property type="match status" value="2"/>
</dbReference>
<dbReference type="InterPro" id="IPR036188">
    <property type="entry name" value="FAD/NAD-bd_sf"/>
</dbReference>
<accession>A0A7R9MA88</accession>
<feature type="domain" description="Glucose-methanol-choline oxidoreductase N-terminal" evidence="5">
    <location>
        <begin position="88"/>
        <end position="287"/>
    </location>
</feature>
<comment type="similarity">
    <text evidence="2">Belongs to the GMC oxidoreductase family.</text>
</comment>
<gene>
    <name evidence="7" type="ORF">ONB1V03_LOCUS12002</name>
</gene>
<dbReference type="GO" id="GO:0050660">
    <property type="term" value="F:flavin adenine dinucleotide binding"/>
    <property type="evidence" value="ECO:0007669"/>
    <property type="project" value="InterPro"/>
</dbReference>
<sequence>MGDPYRSDTVVDPRLRVKGVKRLRVVDSSVYPEIINANTNAPAMLVGEKGAVMVYEDNTEPVFSIIWERQQRHDYYATRTPFPPERDYDFVVVGAGSAGSIVACRLSQWGKQVLLLEAGGAQDAVLTDHPGIEMTVLNSGTYLWPYYSVPQKLVGHGYANGLIPEPKGMILGGGSSVNFMMYTRGNHKDYDNIVTKYGGYGWAYKDVLPLFKRTENNSDPTLSDVYHGRNGPIGVSTAALPDPATQKFVDAAVEQGHHIIDINGRTQVGVTIAQSTIKQGIRSSTANGPKSCGTIRLNSTDITDVPILNPQLMTANPDREAFYQAVSDSFRYIEDSSLSQYVFVNPEPIPGCEYCPS</sequence>
<organism evidence="7">
    <name type="scientific">Oppiella nova</name>
    <dbReference type="NCBI Taxonomy" id="334625"/>
    <lineage>
        <taxon>Eukaryota</taxon>
        <taxon>Metazoa</taxon>
        <taxon>Ecdysozoa</taxon>
        <taxon>Arthropoda</taxon>
        <taxon>Chelicerata</taxon>
        <taxon>Arachnida</taxon>
        <taxon>Acari</taxon>
        <taxon>Acariformes</taxon>
        <taxon>Sarcoptiformes</taxon>
        <taxon>Oribatida</taxon>
        <taxon>Brachypylina</taxon>
        <taxon>Oppioidea</taxon>
        <taxon>Oppiidae</taxon>
        <taxon>Oppiella</taxon>
    </lineage>
</organism>
<dbReference type="Pfam" id="PF00732">
    <property type="entry name" value="GMC_oxred_N"/>
    <property type="match status" value="1"/>
</dbReference>
<dbReference type="Gene3D" id="3.50.50.60">
    <property type="entry name" value="FAD/NAD(P)-binding domain"/>
    <property type="match status" value="2"/>
</dbReference>
<reference evidence="7" key="1">
    <citation type="submission" date="2020-11" db="EMBL/GenBank/DDBJ databases">
        <authorList>
            <person name="Tran Van P."/>
        </authorList>
    </citation>
    <scope>NUCLEOTIDE SEQUENCE</scope>
</reference>
<dbReference type="InterPro" id="IPR012132">
    <property type="entry name" value="GMC_OxRdtase"/>
</dbReference>
<dbReference type="EMBL" id="OC924190">
    <property type="protein sequence ID" value="CAD7655359.1"/>
    <property type="molecule type" value="Genomic_DNA"/>
</dbReference>
<evidence type="ECO:0000259" key="6">
    <source>
        <dbReference type="Pfam" id="PF05199"/>
    </source>
</evidence>
<evidence type="ECO:0008006" key="9">
    <source>
        <dbReference type="Google" id="ProtNLM"/>
    </source>
</evidence>
<dbReference type="InterPro" id="IPR000172">
    <property type="entry name" value="GMC_OxRdtase_N"/>
</dbReference>
<dbReference type="Pfam" id="PF05199">
    <property type="entry name" value="GMC_oxred_C"/>
    <property type="match status" value="1"/>
</dbReference>
<dbReference type="SUPFAM" id="SSF54373">
    <property type="entry name" value="FAD-linked reductases, C-terminal domain"/>
    <property type="match status" value="1"/>
</dbReference>